<evidence type="ECO:0000256" key="1">
    <source>
        <dbReference type="ARBA" id="ARBA00022729"/>
    </source>
</evidence>
<keyword evidence="5" id="KW-1185">Reference proteome</keyword>
<gene>
    <name evidence="4" type="ORF">BMG00_01765</name>
</gene>
<feature type="signal peptide" evidence="2">
    <location>
        <begin position="1"/>
        <end position="26"/>
    </location>
</feature>
<dbReference type="InterPro" id="IPR025232">
    <property type="entry name" value="DUF4174"/>
</dbReference>
<keyword evidence="1 2" id="KW-0732">Signal</keyword>
<organism evidence="4 5">
    <name type="scientific">Thioclava marina</name>
    <dbReference type="NCBI Taxonomy" id="1915077"/>
    <lineage>
        <taxon>Bacteria</taxon>
        <taxon>Pseudomonadati</taxon>
        <taxon>Pseudomonadota</taxon>
        <taxon>Alphaproteobacteria</taxon>
        <taxon>Rhodobacterales</taxon>
        <taxon>Paracoccaceae</taxon>
        <taxon>Thioclava</taxon>
    </lineage>
</organism>
<feature type="chain" id="PRO_5047544823" description="DUF4174 domain-containing protein" evidence="2">
    <location>
        <begin position="27"/>
        <end position="146"/>
    </location>
</feature>
<accession>A0ABX3MMI1</accession>
<reference evidence="4 5" key="1">
    <citation type="submission" date="2016-11" db="EMBL/GenBank/DDBJ databases">
        <title>A multilocus sequence analysis scheme for characterization of bacteria in the genus Thioclava.</title>
        <authorList>
            <person name="Liu Y."/>
            <person name="Shao Z."/>
        </authorList>
    </citation>
    <scope>NUCLEOTIDE SEQUENCE [LARGE SCALE GENOMIC DNA]</scope>
    <source>
        <strain evidence="4 5">11.10-0-13</strain>
    </source>
</reference>
<sequence length="146" mass="15904">MIWRTKMGLATAVFCAVGGGGSFALASEPLIQAFVGTMEDLSLYRWRQRLIVIFAPSPHDQRYIVARETMLGQKAGLVERDIVVLVDASPDAGGGLRAQLGVDGFRMLLIGKDGGVKIDRAAPIPAEVLFATIDAMPMRQREMRED</sequence>
<feature type="domain" description="DUF4174" evidence="3">
    <location>
        <begin position="41"/>
        <end position="142"/>
    </location>
</feature>
<comment type="caution">
    <text evidence="4">The sequence shown here is derived from an EMBL/GenBank/DDBJ whole genome shotgun (WGS) entry which is preliminary data.</text>
</comment>
<dbReference type="EMBL" id="MPZS01000001">
    <property type="protein sequence ID" value="OOY12602.1"/>
    <property type="molecule type" value="Genomic_DNA"/>
</dbReference>
<protein>
    <recommendedName>
        <fullName evidence="3">DUF4174 domain-containing protein</fullName>
    </recommendedName>
</protein>
<evidence type="ECO:0000259" key="3">
    <source>
        <dbReference type="Pfam" id="PF13778"/>
    </source>
</evidence>
<name>A0ABX3MMI1_9RHOB</name>
<evidence type="ECO:0000256" key="2">
    <source>
        <dbReference type="SAM" id="SignalP"/>
    </source>
</evidence>
<proteinExistence type="predicted"/>
<evidence type="ECO:0000313" key="5">
    <source>
        <dbReference type="Proteomes" id="UP000242224"/>
    </source>
</evidence>
<evidence type="ECO:0000313" key="4">
    <source>
        <dbReference type="EMBL" id="OOY12602.1"/>
    </source>
</evidence>
<dbReference type="Pfam" id="PF13778">
    <property type="entry name" value="DUF4174"/>
    <property type="match status" value="1"/>
</dbReference>
<dbReference type="RefSeq" id="WP_078573208.1">
    <property type="nucleotide sequence ID" value="NZ_MPZS01000001.1"/>
</dbReference>
<dbReference type="Proteomes" id="UP000242224">
    <property type="component" value="Unassembled WGS sequence"/>
</dbReference>